<evidence type="ECO:0000256" key="1">
    <source>
        <dbReference type="SAM" id="Phobius"/>
    </source>
</evidence>
<dbReference type="InterPro" id="IPR025291">
    <property type="entry name" value="DUF4153"/>
</dbReference>
<feature type="transmembrane region" description="Helical" evidence="1">
    <location>
        <begin position="21"/>
        <end position="44"/>
    </location>
</feature>
<feature type="transmembrane region" description="Helical" evidence="1">
    <location>
        <begin position="277"/>
        <end position="296"/>
    </location>
</feature>
<reference evidence="2 3" key="1">
    <citation type="submission" date="2016-03" db="EMBL/GenBank/DDBJ databases">
        <title>Genome sequence of Rhodococcus kyotonensis KB10.</title>
        <authorList>
            <person name="Jeong H."/>
            <person name="Hong C.E."/>
            <person name="Jo S.H."/>
            <person name="Park J.M."/>
        </authorList>
    </citation>
    <scope>NUCLEOTIDE SEQUENCE [LARGE SCALE GENOMIC DNA]</scope>
    <source>
        <strain evidence="2 3">KB10</strain>
    </source>
</reference>
<name>A0A177YC50_9NOCA</name>
<feature type="transmembrane region" description="Helical" evidence="1">
    <location>
        <begin position="233"/>
        <end position="257"/>
    </location>
</feature>
<feature type="transmembrane region" description="Helical" evidence="1">
    <location>
        <begin position="190"/>
        <end position="212"/>
    </location>
</feature>
<dbReference type="Pfam" id="PF13687">
    <property type="entry name" value="DUF4153"/>
    <property type="match status" value="1"/>
</dbReference>
<feature type="transmembrane region" description="Helical" evidence="1">
    <location>
        <begin position="64"/>
        <end position="83"/>
    </location>
</feature>
<keyword evidence="1" id="KW-1133">Transmembrane helix</keyword>
<accession>A0A177YC50</accession>
<proteinExistence type="predicted"/>
<feature type="transmembrane region" description="Helical" evidence="1">
    <location>
        <begin position="111"/>
        <end position="129"/>
    </location>
</feature>
<keyword evidence="3" id="KW-1185">Reference proteome</keyword>
<feature type="transmembrane region" description="Helical" evidence="1">
    <location>
        <begin position="88"/>
        <end position="105"/>
    </location>
</feature>
<evidence type="ECO:0000313" key="3">
    <source>
        <dbReference type="Proteomes" id="UP000077519"/>
    </source>
</evidence>
<keyword evidence="1" id="KW-0812">Transmembrane</keyword>
<dbReference type="Proteomes" id="UP000077519">
    <property type="component" value="Unassembled WGS sequence"/>
</dbReference>
<organism evidence="2 3">
    <name type="scientific">Rhodococcoides kyotonense</name>
    <dbReference type="NCBI Taxonomy" id="398843"/>
    <lineage>
        <taxon>Bacteria</taxon>
        <taxon>Bacillati</taxon>
        <taxon>Actinomycetota</taxon>
        <taxon>Actinomycetes</taxon>
        <taxon>Mycobacteriales</taxon>
        <taxon>Nocardiaceae</taxon>
        <taxon>Rhodococcoides</taxon>
    </lineage>
</organism>
<sequence>MESLWPPRVWPRRAYRAASPRVLLAAIAAGVAGAILLGAPGIAYPLTAIAVTGVVLVAARRRPTAWGVAGAAAVLALVSVAAFRTSEWLVTLSLWLAVIVAGAVACRGRTWIGLALGALVPLFVPARLYRWCSRGARDVRAGELRAGRVVAVLATTAVLVVVFVTLFAGADPVFARAVDAVTPRWRSDVVVARTVLFALVTLAALTAAYVVGHPPRFDVFARKPRSRVRLWEWAIPLGALVAVFCVFVAVQAATLFGGQEHVLVTDGLTNAEYARQGFWQLLTVTGLTLVVLAVTVRKASRETRRDRVVLRALLGALCLLSLVVVASALHRMSLYEEQYGYTTLRLFVTAVELLLGGVFVLVLIAGVSMSGRWLPRAVGVAVVATVLGLALLNPDAYVARHNVDRFVETGEIDTRYLAELSADATGELDRLPEPYRSCVLPRVEPRRWNEWNVADSRARTVLDGRPVLPCPSVR</sequence>
<comment type="caution">
    <text evidence="2">The sequence shown here is derived from an EMBL/GenBank/DDBJ whole genome shotgun (WGS) entry which is preliminary data.</text>
</comment>
<feature type="transmembrane region" description="Helical" evidence="1">
    <location>
        <begin position="149"/>
        <end position="170"/>
    </location>
</feature>
<protein>
    <submittedName>
        <fullName evidence="2">Uncharacterized protein</fullName>
    </submittedName>
</protein>
<feature type="transmembrane region" description="Helical" evidence="1">
    <location>
        <begin position="344"/>
        <end position="366"/>
    </location>
</feature>
<keyword evidence="1" id="KW-0472">Membrane</keyword>
<evidence type="ECO:0000313" key="2">
    <source>
        <dbReference type="EMBL" id="OAK52920.1"/>
    </source>
</evidence>
<feature type="transmembrane region" description="Helical" evidence="1">
    <location>
        <begin position="308"/>
        <end position="329"/>
    </location>
</feature>
<dbReference type="EMBL" id="LVHI01000023">
    <property type="protein sequence ID" value="OAK52920.1"/>
    <property type="molecule type" value="Genomic_DNA"/>
</dbReference>
<gene>
    <name evidence="2" type="ORF">A3K89_07525</name>
</gene>
<dbReference type="AlphaFoldDB" id="A0A177YC50"/>